<gene>
    <name evidence="2" type="ORF">VTJ49DRAFT_1210</name>
</gene>
<reference evidence="2 3" key="1">
    <citation type="journal article" date="2024" name="Commun. Biol.">
        <title>Comparative genomic analysis of thermophilic fungi reveals convergent evolutionary adaptations and gene losses.</title>
        <authorList>
            <person name="Steindorff A.S."/>
            <person name="Aguilar-Pontes M.V."/>
            <person name="Robinson A.J."/>
            <person name="Andreopoulos B."/>
            <person name="LaButti K."/>
            <person name="Kuo A."/>
            <person name="Mondo S."/>
            <person name="Riley R."/>
            <person name="Otillar R."/>
            <person name="Haridas S."/>
            <person name="Lipzen A."/>
            <person name="Grimwood J."/>
            <person name="Schmutz J."/>
            <person name="Clum A."/>
            <person name="Reid I.D."/>
            <person name="Moisan M.C."/>
            <person name="Butler G."/>
            <person name="Nguyen T.T.M."/>
            <person name="Dewar K."/>
            <person name="Conant G."/>
            <person name="Drula E."/>
            <person name="Henrissat B."/>
            <person name="Hansel C."/>
            <person name="Singer S."/>
            <person name="Hutchinson M.I."/>
            <person name="de Vries R.P."/>
            <person name="Natvig D.O."/>
            <person name="Powell A.J."/>
            <person name="Tsang A."/>
            <person name="Grigoriev I.V."/>
        </authorList>
    </citation>
    <scope>NUCLEOTIDE SEQUENCE [LARGE SCALE GENOMIC DNA]</scope>
    <source>
        <strain evidence="2 3">CBS 620.91</strain>
    </source>
</reference>
<feature type="compositionally biased region" description="Polar residues" evidence="1">
    <location>
        <begin position="14"/>
        <end position="27"/>
    </location>
</feature>
<proteinExistence type="predicted"/>
<feature type="region of interest" description="Disordered" evidence="1">
    <location>
        <begin position="347"/>
        <end position="372"/>
    </location>
</feature>
<accession>A0ABR3VD19</accession>
<feature type="compositionally biased region" description="Basic residues" evidence="1">
    <location>
        <begin position="32"/>
        <end position="43"/>
    </location>
</feature>
<evidence type="ECO:0000256" key="1">
    <source>
        <dbReference type="SAM" id="MobiDB-lite"/>
    </source>
</evidence>
<feature type="region of interest" description="Disordered" evidence="1">
    <location>
        <begin position="1"/>
        <end position="77"/>
    </location>
</feature>
<sequence>MAPTTTLATATAPISDTANPTVGPSTQGGARPRCRGGRGRRRGPPTAQDHEGHTGSSSLDKNNTDGHPVAPTAAFNPSPAEKWEQLLQIRPRPAQQETAGTTQGAQDGPHGTRGGRGGGRGGRGGRGGHWRGGGQGGHGGQGRGRGGQDHRRGGHNGGWRAVIGDCPPEVFALPIPERNYDTYTAVARASALGSDFDLGDIVDDDVVRNQQAKPDIRNQIGIEYPINDVTTDWGGPRQYSIFTWDNLRPNYKDDKFSTVDYWWDFVRGWLEQVDCEVNAHGIFAESEHWKCDVDTHTGRLVPSVEQPETSFNTADVDPDLDYRRKNFTSNILGYKVFLEIKASRNKRRDANGNAGPSNFRPARILHRGEDEP</sequence>
<dbReference type="EMBL" id="JAZGSY010000142">
    <property type="protein sequence ID" value="KAL1839744.1"/>
    <property type="molecule type" value="Genomic_DNA"/>
</dbReference>
<name>A0ABR3VD19_HUMIN</name>
<feature type="region of interest" description="Disordered" evidence="1">
    <location>
        <begin position="93"/>
        <end position="160"/>
    </location>
</feature>
<evidence type="ECO:0000313" key="3">
    <source>
        <dbReference type="Proteomes" id="UP001583172"/>
    </source>
</evidence>
<feature type="compositionally biased region" description="Gly residues" evidence="1">
    <location>
        <begin position="111"/>
        <end position="145"/>
    </location>
</feature>
<feature type="compositionally biased region" description="Low complexity" evidence="1">
    <location>
        <begin position="94"/>
        <end position="109"/>
    </location>
</feature>
<dbReference type="Proteomes" id="UP001583172">
    <property type="component" value="Unassembled WGS sequence"/>
</dbReference>
<protein>
    <submittedName>
        <fullName evidence="2">Uncharacterized protein</fullName>
    </submittedName>
</protein>
<comment type="caution">
    <text evidence="2">The sequence shown here is derived from an EMBL/GenBank/DDBJ whole genome shotgun (WGS) entry which is preliminary data.</text>
</comment>
<organism evidence="2 3">
    <name type="scientific">Humicola insolens</name>
    <name type="common">Soft-rot fungus</name>
    <dbReference type="NCBI Taxonomy" id="85995"/>
    <lineage>
        <taxon>Eukaryota</taxon>
        <taxon>Fungi</taxon>
        <taxon>Dikarya</taxon>
        <taxon>Ascomycota</taxon>
        <taxon>Pezizomycotina</taxon>
        <taxon>Sordariomycetes</taxon>
        <taxon>Sordariomycetidae</taxon>
        <taxon>Sordariales</taxon>
        <taxon>Chaetomiaceae</taxon>
        <taxon>Mycothermus</taxon>
    </lineage>
</organism>
<keyword evidence="3" id="KW-1185">Reference proteome</keyword>
<feature type="compositionally biased region" description="Low complexity" evidence="1">
    <location>
        <begin position="1"/>
        <end position="13"/>
    </location>
</feature>
<evidence type="ECO:0000313" key="2">
    <source>
        <dbReference type="EMBL" id="KAL1839744.1"/>
    </source>
</evidence>